<protein>
    <submittedName>
        <fullName evidence="1">Uncharacterized protein</fullName>
    </submittedName>
</protein>
<dbReference type="AlphaFoldDB" id="A0A7S4G5U8"/>
<gene>
    <name evidence="1" type="ORF">EGYM00163_LOCUS37428</name>
</gene>
<evidence type="ECO:0000313" key="1">
    <source>
        <dbReference type="EMBL" id="CAE0826176.1"/>
    </source>
</evidence>
<accession>A0A7S4G5U8</accession>
<sequence length="150" mass="16231">MKHPSTSPLAPSSTGEDTSLLSMALRDLSGATSLKDERVGHYLATCVLSCPPARWQFNNTVQYMNTATSTQTAGEACKAAVEAYSASLLTPTAMCERVLNLRALKSSWRTLSELRTLRKLKYHSLAMALTDDPSLESSQSDELQCEGPGC</sequence>
<dbReference type="EMBL" id="HBJA01108371">
    <property type="protein sequence ID" value="CAE0826176.1"/>
    <property type="molecule type" value="Transcribed_RNA"/>
</dbReference>
<name>A0A7S4G5U8_9EUGL</name>
<proteinExistence type="predicted"/>
<organism evidence="1">
    <name type="scientific">Eutreptiella gymnastica</name>
    <dbReference type="NCBI Taxonomy" id="73025"/>
    <lineage>
        <taxon>Eukaryota</taxon>
        <taxon>Discoba</taxon>
        <taxon>Euglenozoa</taxon>
        <taxon>Euglenida</taxon>
        <taxon>Spirocuta</taxon>
        <taxon>Euglenophyceae</taxon>
        <taxon>Eutreptiales</taxon>
        <taxon>Eutreptiaceae</taxon>
        <taxon>Eutreptiella</taxon>
    </lineage>
</organism>
<reference evidence="1" key="1">
    <citation type="submission" date="2021-01" db="EMBL/GenBank/DDBJ databases">
        <authorList>
            <person name="Corre E."/>
            <person name="Pelletier E."/>
            <person name="Niang G."/>
            <person name="Scheremetjew M."/>
            <person name="Finn R."/>
            <person name="Kale V."/>
            <person name="Holt S."/>
            <person name="Cochrane G."/>
            <person name="Meng A."/>
            <person name="Brown T."/>
            <person name="Cohen L."/>
        </authorList>
    </citation>
    <scope>NUCLEOTIDE SEQUENCE</scope>
    <source>
        <strain evidence="1">CCMP1594</strain>
    </source>
</reference>